<dbReference type="EMBL" id="PDHH01000005">
    <property type="protein sequence ID" value="PSM51702.1"/>
    <property type="molecule type" value="Genomic_DNA"/>
</dbReference>
<proteinExistence type="inferred from homology"/>
<comment type="function">
    <text evidence="1">Involved in DNA recombination.</text>
</comment>
<accession>A0A2P8QZN9</accession>
<keyword evidence="5" id="KW-0812">Transmembrane</keyword>
<comment type="similarity">
    <text evidence="2">Belongs to the RmuC family.</text>
</comment>
<keyword evidence="5" id="KW-0472">Membrane</keyword>
<evidence type="ECO:0000256" key="5">
    <source>
        <dbReference type="SAM" id="Phobius"/>
    </source>
</evidence>
<evidence type="ECO:0000256" key="4">
    <source>
        <dbReference type="ARBA" id="ARBA00023172"/>
    </source>
</evidence>
<comment type="caution">
    <text evidence="6">The sequence shown here is derived from an EMBL/GenBank/DDBJ whole genome shotgun (WGS) entry which is preliminary data.</text>
</comment>
<evidence type="ECO:0000256" key="2">
    <source>
        <dbReference type="ARBA" id="ARBA00009840"/>
    </source>
</evidence>
<organism evidence="6 7">
    <name type="scientific">Campylobacter blaseri</name>
    <dbReference type="NCBI Taxonomy" id="2042961"/>
    <lineage>
        <taxon>Bacteria</taxon>
        <taxon>Pseudomonadati</taxon>
        <taxon>Campylobacterota</taxon>
        <taxon>Epsilonproteobacteria</taxon>
        <taxon>Campylobacterales</taxon>
        <taxon>Campylobacteraceae</taxon>
        <taxon>Campylobacter</taxon>
    </lineage>
</organism>
<dbReference type="Pfam" id="PF02646">
    <property type="entry name" value="RmuC"/>
    <property type="match status" value="1"/>
</dbReference>
<dbReference type="GO" id="GO:0006310">
    <property type="term" value="P:DNA recombination"/>
    <property type="evidence" value="ECO:0007669"/>
    <property type="project" value="UniProtKB-KW"/>
</dbReference>
<gene>
    <name evidence="6" type="ORF">CQ405_06095</name>
</gene>
<evidence type="ECO:0000313" key="6">
    <source>
        <dbReference type="EMBL" id="PSM51702.1"/>
    </source>
</evidence>
<dbReference type="AlphaFoldDB" id="A0A2P8QZN9"/>
<keyword evidence="7" id="KW-1185">Reference proteome</keyword>
<dbReference type="Proteomes" id="UP000240535">
    <property type="component" value="Unassembled WGS sequence"/>
</dbReference>
<sequence length="353" mass="41174">MISNLSLYIIFALIIIFFSIIIFLIIFIVRQNEKFKQQVANLINEQNSVNQNFMNDFNDLTIDKFFMLNRNINEFLNLSSLNTTNNLNNNMNILDKRFQNILEKINDLEDSNSSSEKLKEQVIKLNSIFSNIKLRGIFGEIELKKILEINYGDNKNLYELQKKLSNNLMVDSVLYVKNKTMLPIDSKFPLTNYQKICEASSAEDSKNEISKYEKLFIRDIKNHIDDISNKYILPPETTEYAILFLPSEAIFTYICSNLVEIFEYMSRKNVFIASPSTLMAITHSINIFTKDEKIMKNTNLMKHHIAELSKEFEIFKKQNSAILNYATKLQDAIKILHKNSKKISEKFDDISSI</sequence>
<feature type="transmembrane region" description="Helical" evidence="5">
    <location>
        <begin position="6"/>
        <end position="29"/>
    </location>
</feature>
<protein>
    <submittedName>
        <fullName evidence="6">DNA recombination protein RmuC</fullName>
    </submittedName>
</protein>
<evidence type="ECO:0000313" key="7">
    <source>
        <dbReference type="Proteomes" id="UP000240535"/>
    </source>
</evidence>
<evidence type="ECO:0000256" key="1">
    <source>
        <dbReference type="ARBA" id="ARBA00003416"/>
    </source>
</evidence>
<reference evidence="7" key="1">
    <citation type="submission" date="2017-10" db="EMBL/GenBank/DDBJ databases">
        <title>Campylobacter species from seals.</title>
        <authorList>
            <person name="Gilbert M.J."/>
            <person name="Zomer A.L."/>
            <person name="Timmerman A.J."/>
            <person name="Duim B."/>
            <person name="Wagenaar J.A."/>
        </authorList>
    </citation>
    <scope>NUCLEOTIDE SEQUENCE [LARGE SCALE GENOMIC DNA]</scope>
    <source>
        <strain evidence="7">17S00004-5</strain>
    </source>
</reference>
<dbReference type="PANTHER" id="PTHR30563:SF0">
    <property type="entry name" value="DNA RECOMBINATION PROTEIN RMUC"/>
    <property type="match status" value="1"/>
</dbReference>
<dbReference type="PANTHER" id="PTHR30563">
    <property type="entry name" value="DNA RECOMBINATION PROTEIN RMUC"/>
    <property type="match status" value="1"/>
</dbReference>
<evidence type="ECO:0000256" key="3">
    <source>
        <dbReference type="ARBA" id="ARBA00023054"/>
    </source>
</evidence>
<keyword evidence="5" id="KW-1133">Transmembrane helix</keyword>
<name>A0A2P8QZN9_9BACT</name>
<dbReference type="InterPro" id="IPR003798">
    <property type="entry name" value="DNA_recombination_RmuC"/>
</dbReference>
<keyword evidence="3" id="KW-0175">Coiled coil</keyword>
<keyword evidence="4" id="KW-0233">DNA recombination</keyword>